<evidence type="ECO:0000256" key="2">
    <source>
        <dbReference type="SAM" id="Phobius"/>
    </source>
</evidence>
<comment type="caution">
    <text evidence="3">The sequence shown here is derived from an EMBL/GenBank/DDBJ whole genome shotgun (WGS) entry which is preliminary data.</text>
</comment>
<name>A0A9P5XD84_9AGAR</name>
<feature type="transmembrane region" description="Helical" evidence="2">
    <location>
        <begin position="112"/>
        <end position="137"/>
    </location>
</feature>
<keyword evidence="2" id="KW-1133">Transmembrane helix</keyword>
<keyword evidence="2" id="KW-0812">Transmembrane</keyword>
<sequence length="172" mass="18724">MPLLYSPPQAGTDDKLGTQPTTSSSATIVIIVYMTDGLSALMGRCSLFWGKIAWVVPASLRMTRIYFEDKVSTARHNNIVSILLESAAINVPIAICAAVGNMVTTYGGESTLIWAIFYFIGIPSRALATIIVIHQVALGRAIGRRNRGEVAQLMETESKEFTTHMIPPPPSW</sequence>
<dbReference type="AlphaFoldDB" id="A0A9P5XD84"/>
<protein>
    <submittedName>
        <fullName evidence="3">Uncharacterized protein</fullName>
    </submittedName>
</protein>
<keyword evidence="4" id="KW-1185">Reference proteome</keyword>
<gene>
    <name evidence="3" type="ORF">P691DRAFT_818487</name>
</gene>
<evidence type="ECO:0000313" key="4">
    <source>
        <dbReference type="Proteomes" id="UP000807342"/>
    </source>
</evidence>
<organism evidence="3 4">
    <name type="scientific">Macrolepiota fuliginosa MF-IS2</name>
    <dbReference type="NCBI Taxonomy" id="1400762"/>
    <lineage>
        <taxon>Eukaryota</taxon>
        <taxon>Fungi</taxon>
        <taxon>Dikarya</taxon>
        <taxon>Basidiomycota</taxon>
        <taxon>Agaricomycotina</taxon>
        <taxon>Agaricomycetes</taxon>
        <taxon>Agaricomycetidae</taxon>
        <taxon>Agaricales</taxon>
        <taxon>Agaricineae</taxon>
        <taxon>Agaricaceae</taxon>
        <taxon>Macrolepiota</taxon>
    </lineage>
</organism>
<evidence type="ECO:0000313" key="3">
    <source>
        <dbReference type="EMBL" id="KAF9447972.1"/>
    </source>
</evidence>
<dbReference type="Proteomes" id="UP000807342">
    <property type="component" value="Unassembled WGS sequence"/>
</dbReference>
<evidence type="ECO:0000256" key="1">
    <source>
        <dbReference type="SAM" id="MobiDB-lite"/>
    </source>
</evidence>
<reference evidence="3" key="1">
    <citation type="submission" date="2020-11" db="EMBL/GenBank/DDBJ databases">
        <authorList>
            <consortium name="DOE Joint Genome Institute"/>
            <person name="Ahrendt S."/>
            <person name="Riley R."/>
            <person name="Andreopoulos W."/>
            <person name="Labutti K."/>
            <person name="Pangilinan J."/>
            <person name="Ruiz-Duenas F.J."/>
            <person name="Barrasa J.M."/>
            <person name="Sanchez-Garcia M."/>
            <person name="Camarero S."/>
            <person name="Miyauchi S."/>
            <person name="Serrano A."/>
            <person name="Linde D."/>
            <person name="Babiker R."/>
            <person name="Drula E."/>
            <person name="Ayuso-Fernandez I."/>
            <person name="Pacheco R."/>
            <person name="Padilla G."/>
            <person name="Ferreira P."/>
            <person name="Barriuso J."/>
            <person name="Kellner H."/>
            <person name="Castanera R."/>
            <person name="Alfaro M."/>
            <person name="Ramirez L."/>
            <person name="Pisabarro A.G."/>
            <person name="Kuo A."/>
            <person name="Tritt A."/>
            <person name="Lipzen A."/>
            <person name="He G."/>
            <person name="Yan M."/>
            <person name="Ng V."/>
            <person name="Cullen D."/>
            <person name="Martin F."/>
            <person name="Rosso M.-N."/>
            <person name="Henrissat B."/>
            <person name="Hibbett D."/>
            <person name="Martinez A.T."/>
            <person name="Grigoriev I.V."/>
        </authorList>
    </citation>
    <scope>NUCLEOTIDE SEQUENCE</scope>
    <source>
        <strain evidence="3">MF-IS2</strain>
    </source>
</reference>
<feature type="transmembrane region" description="Helical" evidence="2">
    <location>
        <begin position="79"/>
        <end position="100"/>
    </location>
</feature>
<dbReference type="EMBL" id="MU151178">
    <property type="protein sequence ID" value="KAF9447972.1"/>
    <property type="molecule type" value="Genomic_DNA"/>
</dbReference>
<feature type="region of interest" description="Disordered" evidence="1">
    <location>
        <begin position="1"/>
        <end position="21"/>
    </location>
</feature>
<accession>A0A9P5XD84</accession>
<proteinExistence type="predicted"/>
<keyword evidence="2" id="KW-0472">Membrane</keyword>